<feature type="compositionally biased region" description="Acidic residues" evidence="5">
    <location>
        <begin position="1032"/>
        <end position="1044"/>
    </location>
</feature>
<comment type="caution">
    <text evidence="7">The sequence shown here is derived from an EMBL/GenBank/DDBJ whole genome shotgun (WGS) entry which is preliminary data.</text>
</comment>
<keyword evidence="3" id="KW-0539">Nucleus</keyword>
<feature type="region of interest" description="Disordered" evidence="5">
    <location>
        <begin position="515"/>
        <end position="563"/>
    </location>
</feature>
<comment type="subcellular location">
    <subcellularLocation>
        <location evidence="1">Nucleus</location>
    </subcellularLocation>
</comment>
<name>A0A0J9XCY5_GEOCN</name>
<evidence type="ECO:0000256" key="2">
    <source>
        <dbReference type="ARBA" id="ARBA00022448"/>
    </source>
</evidence>
<feature type="coiled-coil region" evidence="4">
    <location>
        <begin position="1278"/>
        <end position="1305"/>
    </location>
</feature>
<keyword evidence="8" id="KW-1185">Reference proteome</keyword>
<reference evidence="7" key="1">
    <citation type="submission" date="2014-03" db="EMBL/GenBank/DDBJ databases">
        <authorList>
            <person name="Casaregola S."/>
        </authorList>
    </citation>
    <scope>NUCLEOTIDE SEQUENCE [LARGE SCALE GENOMIC DNA]</scope>
    <source>
        <strain evidence="7">CLIB 918</strain>
    </source>
</reference>
<accession>A0A0J9XCY5</accession>
<evidence type="ECO:0000313" key="7">
    <source>
        <dbReference type="EMBL" id="CDO54674.1"/>
    </source>
</evidence>
<gene>
    <name evidence="7" type="ORF">BN980_GECA08s02980g</name>
</gene>
<evidence type="ECO:0000313" key="8">
    <source>
        <dbReference type="Proteomes" id="UP000242525"/>
    </source>
</evidence>
<feature type="compositionally biased region" description="Low complexity" evidence="5">
    <location>
        <begin position="696"/>
        <end position="707"/>
    </location>
</feature>
<dbReference type="Gene3D" id="2.130.10.10">
    <property type="entry name" value="YVTN repeat-like/Quinoprotein amine dehydrogenase"/>
    <property type="match status" value="1"/>
</dbReference>
<feature type="compositionally biased region" description="Acidic residues" evidence="5">
    <location>
        <begin position="714"/>
        <end position="734"/>
    </location>
</feature>
<feature type="compositionally biased region" description="Low complexity" evidence="5">
    <location>
        <begin position="899"/>
        <end position="916"/>
    </location>
</feature>
<feature type="compositionally biased region" description="Low complexity" evidence="5">
    <location>
        <begin position="592"/>
        <end position="637"/>
    </location>
</feature>
<dbReference type="Proteomes" id="UP000242525">
    <property type="component" value="Unassembled WGS sequence"/>
</dbReference>
<proteinExistence type="predicted"/>
<feature type="region of interest" description="Disordered" evidence="5">
    <location>
        <begin position="429"/>
        <end position="475"/>
    </location>
</feature>
<feature type="compositionally biased region" description="Polar residues" evidence="5">
    <location>
        <begin position="638"/>
        <end position="647"/>
    </location>
</feature>
<sequence>MATNSELSEITSDDWGFSVFGLEHGLKVAEAYDPVPETGVSLLAIGNNSDLLVVGSNNIITSGQLSAIRKAANARETDLLNSKDSVLFQSAPLDGNVLFVALSPNEKNLFVYTDSATIYHFTTSSLTQNSSTGKAIKLDAVFSQANPIISLLPRPQHSSEILILTKSGDVYLLDVNSPNNAQKLASSVVAISWSPQGKAFLAGTSTRELIQYKVDGSVFAKYSLPEDIEDDFNIFSVYWKYSNKLSVTTYNGDDSFQFSLVSVTKSDGSSTWLTSSDVSQSFGDTTRYPFSYNVLLKDYDPSIQFFVATSSQSSELSLLSDDSILLPTEDSARAEFPLGEDDSEISPTGIALDCSSDILVSDVLKGFEDDVTVPIVWVFDNAGSLLSWNVAYKKGIKEETSKLENLRNSFEAASEDKANTLSLSASSFTGSNKASSFSEATPVSSTPTKSSFGQSPAFGQSSPFGQSANTSTETSSAFGKSGFAKFVPASKEPSSQSAFGQSSFGKSAFGQSGFGQSAFSPKSDTSAPMASSNTPQSAFGSFSSPGTGFASQKPTTSSPFAAASTTSSPFAAAASTTSSPFAAAASTTSSPFAAASGATSSPFATATTGKSSDSPFGSAGTSSPFGTGSPTTGTATSIFNTGSNKSPFGTKASSAFGSSGTTGSVFGSNNDNTGSVFGANKNKTNAFSTGSNAGTSLLANKSSASASFRTPLANDEDKDDSNDEDEAWVSDEEFGDNKKESFGKPTSSFSGFKSNDTKQVLDQNKPLSLFSNDQLNSNPFGSSTGGFPSMSSLSVKDSSKGIFGSVDDKKTENKFPKSIAESAPLPPDPVSVAESAPFPPDPTKSVAESAPLPPDPVKSVAETAPLPPDPVNSVAESAPLPPDPTSPKKEPKTKNLDFSSTSSSSSSGVLVSGSHSPDSDAVDPNKGSKDSKDGLSSTDATSKKPITPGFTSIHDTSSKIPKSTGFSSMHDSGAAKPDNNLEDREVKATNGFEALEDSEDEYENQDSLEEIKISEPTNVSEPSEETERSEAESEEDTASFDNVIDDISDPYVKAYLKKKLDKDLSEEDVQVLKEHDVPPSEYSEFSAQFPEPQTYTVEDHFYEPVKIEDPDFNHELESYKQYTVPKYYAFDPSLIPAAGDSYESEAINLFQEINGQYEILAINSKAISRVIELNKPDVDEDGVQVEREAHTEDDLNRFNEWKISEAGEIKALWEPVQTEVDELKKSLDVKIDDSIEESLIKMNSDLAEIKNAIQYHETFLTDEHISLGGLPPQAALAQKELRTNLKKVKDELSVAEQKVASVKSASNGGSVTINSLQNFIQKLSLSIVRQHDVVEDITERLRYFQVHGGPNRSLLMDADSKSLLMADESDNNITFFEGNDTSVLTRRKAVLDSERVDIVEYKRRQLARKKLSQTLKARDLQTLVNTKTTLRGSRK</sequence>
<keyword evidence="2" id="KW-0813">Transport</keyword>
<evidence type="ECO:0000256" key="5">
    <source>
        <dbReference type="SAM" id="MobiDB-lite"/>
    </source>
</evidence>
<dbReference type="SUPFAM" id="SSF117289">
    <property type="entry name" value="Nucleoporin domain"/>
    <property type="match status" value="1"/>
</dbReference>
<protein>
    <submittedName>
        <fullName evidence="7">Similar to Saccharomyces cerevisiae YIL115C NUP159 Nucleoporin, subunit of the nuclear pore complex</fullName>
    </submittedName>
</protein>
<feature type="compositionally biased region" description="Polar residues" evidence="5">
    <location>
        <begin position="669"/>
        <end position="695"/>
    </location>
</feature>
<feature type="compositionally biased region" description="Low complexity" evidence="5">
    <location>
        <begin position="554"/>
        <end position="563"/>
    </location>
</feature>
<keyword evidence="4" id="KW-0175">Coiled coil</keyword>
<dbReference type="EMBL" id="CCBN010000008">
    <property type="protein sequence ID" value="CDO54674.1"/>
    <property type="molecule type" value="Genomic_DNA"/>
</dbReference>
<dbReference type="InterPro" id="IPR015943">
    <property type="entry name" value="WD40/YVTN_repeat-like_dom_sf"/>
</dbReference>
<feature type="compositionally biased region" description="Acidic residues" evidence="5">
    <location>
        <begin position="994"/>
        <end position="1008"/>
    </location>
</feature>
<dbReference type="OrthoDB" id="248320at2759"/>
<feature type="compositionally biased region" description="Polar residues" evidence="5">
    <location>
        <begin position="744"/>
        <end position="786"/>
    </location>
</feature>
<feature type="compositionally biased region" description="Basic and acidic residues" evidence="5">
    <location>
        <begin position="806"/>
        <end position="815"/>
    </location>
</feature>
<dbReference type="STRING" id="1173061.A0A0J9XCY5"/>
<evidence type="ECO:0000256" key="1">
    <source>
        <dbReference type="ARBA" id="ARBA00004123"/>
    </source>
</evidence>
<evidence type="ECO:0000259" key="6">
    <source>
        <dbReference type="Pfam" id="PF16755"/>
    </source>
</evidence>
<feature type="compositionally biased region" description="Polar residues" evidence="5">
    <location>
        <begin position="949"/>
        <end position="970"/>
    </location>
</feature>
<feature type="compositionally biased region" description="Basic and acidic residues" evidence="5">
    <location>
        <begin position="886"/>
        <end position="895"/>
    </location>
</feature>
<feature type="compositionally biased region" description="Polar residues" evidence="5">
    <location>
        <begin position="522"/>
        <end position="553"/>
    </location>
</feature>
<evidence type="ECO:0000256" key="4">
    <source>
        <dbReference type="SAM" id="Coils"/>
    </source>
</evidence>
<feature type="domain" description="Nucleoporin Nup159/Nup146 N-terminal" evidence="6">
    <location>
        <begin position="36"/>
        <end position="385"/>
    </location>
</feature>
<dbReference type="GO" id="GO:0005634">
    <property type="term" value="C:nucleus"/>
    <property type="evidence" value="ECO:0007669"/>
    <property type="project" value="UniProtKB-SubCell"/>
</dbReference>
<evidence type="ECO:0000256" key="3">
    <source>
        <dbReference type="ARBA" id="ARBA00023242"/>
    </source>
</evidence>
<feature type="region of interest" description="Disordered" evidence="5">
    <location>
        <begin position="592"/>
        <end position="1044"/>
    </location>
</feature>
<organism evidence="7 8">
    <name type="scientific">Geotrichum candidum</name>
    <name type="common">Oospora lactis</name>
    <name type="synonym">Dipodascus geotrichum</name>
    <dbReference type="NCBI Taxonomy" id="1173061"/>
    <lineage>
        <taxon>Eukaryota</taxon>
        <taxon>Fungi</taxon>
        <taxon>Dikarya</taxon>
        <taxon>Ascomycota</taxon>
        <taxon>Saccharomycotina</taxon>
        <taxon>Dipodascomycetes</taxon>
        <taxon>Dipodascales</taxon>
        <taxon>Dipodascaceae</taxon>
        <taxon>Geotrichum</taxon>
    </lineage>
</organism>
<dbReference type="InterPro" id="IPR039462">
    <property type="entry name" value="Nup159/Nup146_N"/>
</dbReference>
<dbReference type="Pfam" id="PF16755">
    <property type="entry name" value="Beta-prop_NUP159_NUP214"/>
    <property type="match status" value="1"/>
</dbReference>
<feature type="compositionally biased region" description="Low complexity" evidence="5">
    <location>
        <begin position="648"/>
        <end position="668"/>
    </location>
</feature>